<evidence type="ECO:0000313" key="2">
    <source>
        <dbReference type="EMBL" id="KAJ4144570.1"/>
    </source>
</evidence>
<dbReference type="EMBL" id="JAJHUN010000011">
    <property type="protein sequence ID" value="KAJ4144570.1"/>
    <property type="molecule type" value="Genomic_DNA"/>
</dbReference>
<evidence type="ECO:0000256" key="1">
    <source>
        <dbReference type="SAM" id="MobiDB-lite"/>
    </source>
</evidence>
<keyword evidence="3" id="KW-1185">Reference proteome</keyword>
<feature type="region of interest" description="Disordered" evidence="1">
    <location>
        <begin position="47"/>
        <end position="67"/>
    </location>
</feature>
<evidence type="ECO:0000313" key="3">
    <source>
        <dbReference type="Proteomes" id="UP001144673"/>
    </source>
</evidence>
<sequence length="67" mass="7651">MHLCGDSKRSARLAFQAENRHGINDRLPSESREHITKFRAEGRVALGYADRRRDGEEDEPTIRPTSS</sequence>
<dbReference type="GeneID" id="80890610"/>
<name>A0A9W8UGX1_AKAMU</name>
<protein>
    <submittedName>
        <fullName evidence="2">Uncharacterized protein</fullName>
    </submittedName>
</protein>
<comment type="caution">
    <text evidence="2">The sequence shown here is derived from an EMBL/GenBank/DDBJ whole genome shotgun (WGS) entry which is preliminary data.</text>
</comment>
<accession>A0A9W8UGX1</accession>
<gene>
    <name evidence="2" type="ORF">LMH87_003451</name>
</gene>
<proteinExistence type="predicted"/>
<dbReference type="RefSeq" id="XP_056048240.1">
    <property type="nucleotide sequence ID" value="XM_056193212.1"/>
</dbReference>
<reference evidence="2" key="1">
    <citation type="journal article" date="2023" name="Access Microbiol">
        <title>De-novo genome assembly for Akanthomyces muscarius, a biocontrol agent of insect agricultural pests.</title>
        <authorList>
            <person name="Erdos Z."/>
            <person name="Studholme D.J."/>
            <person name="Raymond B."/>
            <person name="Sharma M."/>
        </authorList>
    </citation>
    <scope>NUCLEOTIDE SEQUENCE</scope>
    <source>
        <strain evidence="2">Ve6</strain>
    </source>
</reference>
<dbReference type="AlphaFoldDB" id="A0A9W8UGX1"/>
<organism evidence="2 3">
    <name type="scientific">Akanthomyces muscarius</name>
    <name type="common">Entomopathogenic fungus</name>
    <name type="synonym">Lecanicillium muscarium</name>
    <dbReference type="NCBI Taxonomy" id="2231603"/>
    <lineage>
        <taxon>Eukaryota</taxon>
        <taxon>Fungi</taxon>
        <taxon>Dikarya</taxon>
        <taxon>Ascomycota</taxon>
        <taxon>Pezizomycotina</taxon>
        <taxon>Sordariomycetes</taxon>
        <taxon>Hypocreomycetidae</taxon>
        <taxon>Hypocreales</taxon>
        <taxon>Cordycipitaceae</taxon>
        <taxon>Akanthomyces</taxon>
    </lineage>
</organism>
<dbReference type="KEGG" id="amus:LMH87_003451"/>
<dbReference type="Proteomes" id="UP001144673">
    <property type="component" value="Chromosome 2"/>
</dbReference>